<dbReference type="PANTHER" id="PTHR47326:SF1">
    <property type="entry name" value="HTH PSQ-TYPE DOMAIN-CONTAINING PROTEIN"/>
    <property type="match status" value="1"/>
</dbReference>
<reference evidence="2 3" key="1">
    <citation type="submission" date="2023-02" db="EMBL/GenBank/DDBJ databases">
        <title>LHISI_Scaffold_Assembly.</title>
        <authorList>
            <person name="Stuart O.P."/>
            <person name="Cleave R."/>
            <person name="Magrath M.J.L."/>
            <person name="Mikheyev A.S."/>
        </authorList>
    </citation>
    <scope>NUCLEOTIDE SEQUENCE [LARGE SCALE GENOMIC DNA]</scope>
    <source>
        <strain evidence="2">Daus_M_001</strain>
        <tissue evidence="2">Leg muscle</tissue>
    </source>
</reference>
<comment type="caution">
    <text evidence="2">The sequence shown here is derived from an EMBL/GenBank/DDBJ whole genome shotgun (WGS) entry which is preliminary data.</text>
</comment>
<dbReference type="InterPro" id="IPR036397">
    <property type="entry name" value="RNaseH_sf"/>
</dbReference>
<accession>A0ABQ9H1Q4</accession>
<keyword evidence="3" id="KW-1185">Reference proteome</keyword>
<keyword evidence="1" id="KW-0732">Signal</keyword>
<proteinExistence type="predicted"/>
<dbReference type="Gene3D" id="3.30.420.10">
    <property type="entry name" value="Ribonuclease H-like superfamily/Ribonuclease H"/>
    <property type="match status" value="1"/>
</dbReference>
<evidence type="ECO:0000256" key="1">
    <source>
        <dbReference type="SAM" id="SignalP"/>
    </source>
</evidence>
<sequence>MWRLWHVHVNVATVARACQCGGCGTCVSMWRLWHVHVNVAAVARACQCGGCGTCMSMWRLWHVRVNVATVARVCQCGDCGTSVSMWRLWHVHVNVAAVACACQCGDCGTCVSMWRLWHERVNVAAVARTRQHSLRRVFSIQKTSTWPMNATYKHRSQDEFKVNVWEGILDIHLIGPYFLPHRLNQINDHIFLCEVLPELLNDEPIHVRFNMWFQHDAAPAYCDFRVQKHLNDEYSER</sequence>
<evidence type="ECO:0000313" key="2">
    <source>
        <dbReference type="EMBL" id="KAJ8878201.1"/>
    </source>
</evidence>
<feature type="chain" id="PRO_5046538469" evidence="1">
    <location>
        <begin position="18"/>
        <end position="237"/>
    </location>
</feature>
<dbReference type="EMBL" id="JARBHB010000008">
    <property type="protein sequence ID" value="KAJ8878201.1"/>
    <property type="molecule type" value="Genomic_DNA"/>
</dbReference>
<dbReference type="PANTHER" id="PTHR47326">
    <property type="entry name" value="TRANSPOSABLE ELEMENT TC3 TRANSPOSASE-LIKE PROTEIN"/>
    <property type="match status" value="1"/>
</dbReference>
<name>A0ABQ9H1Q4_9NEOP</name>
<evidence type="ECO:0000313" key="3">
    <source>
        <dbReference type="Proteomes" id="UP001159363"/>
    </source>
</evidence>
<dbReference type="Proteomes" id="UP001159363">
    <property type="component" value="Chromosome 7"/>
</dbReference>
<gene>
    <name evidence="2" type="ORF">PR048_022669</name>
</gene>
<feature type="signal peptide" evidence="1">
    <location>
        <begin position="1"/>
        <end position="17"/>
    </location>
</feature>
<protein>
    <submittedName>
        <fullName evidence="2">Uncharacterized protein</fullName>
    </submittedName>
</protein>
<organism evidence="2 3">
    <name type="scientific">Dryococelus australis</name>
    <dbReference type="NCBI Taxonomy" id="614101"/>
    <lineage>
        <taxon>Eukaryota</taxon>
        <taxon>Metazoa</taxon>
        <taxon>Ecdysozoa</taxon>
        <taxon>Arthropoda</taxon>
        <taxon>Hexapoda</taxon>
        <taxon>Insecta</taxon>
        <taxon>Pterygota</taxon>
        <taxon>Neoptera</taxon>
        <taxon>Polyneoptera</taxon>
        <taxon>Phasmatodea</taxon>
        <taxon>Verophasmatodea</taxon>
        <taxon>Anareolatae</taxon>
        <taxon>Phasmatidae</taxon>
        <taxon>Eurycanthinae</taxon>
        <taxon>Dryococelus</taxon>
    </lineage>
</organism>